<dbReference type="AlphaFoldDB" id="A0A438D5W3"/>
<organism evidence="2 3">
    <name type="scientific">Vitis vinifera</name>
    <name type="common">Grape</name>
    <dbReference type="NCBI Taxonomy" id="29760"/>
    <lineage>
        <taxon>Eukaryota</taxon>
        <taxon>Viridiplantae</taxon>
        <taxon>Streptophyta</taxon>
        <taxon>Embryophyta</taxon>
        <taxon>Tracheophyta</taxon>
        <taxon>Spermatophyta</taxon>
        <taxon>Magnoliopsida</taxon>
        <taxon>eudicotyledons</taxon>
        <taxon>Gunneridae</taxon>
        <taxon>Pentapetalae</taxon>
        <taxon>rosids</taxon>
        <taxon>Vitales</taxon>
        <taxon>Vitaceae</taxon>
        <taxon>Viteae</taxon>
        <taxon>Vitis</taxon>
    </lineage>
</organism>
<proteinExistence type="predicted"/>
<dbReference type="PANTHER" id="PTHR21198">
    <property type="entry name" value="GLUTAMATE RACEMASE"/>
    <property type="match status" value="1"/>
</dbReference>
<evidence type="ECO:0000313" key="3">
    <source>
        <dbReference type="Proteomes" id="UP000288805"/>
    </source>
</evidence>
<dbReference type="InterPro" id="IPR001920">
    <property type="entry name" value="Asp/Glu_race"/>
</dbReference>
<comment type="caution">
    <text evidence="2">The sequence shown here is derived from an EMBL/GenBank/DDBJ whole genome shotgun (WGS) entry which is preliminary data.</text>
</comment>
<dbReference type="SUPFAM" id="SSF53681">
    <property type="entry name" value="Aspartate/glutamate racemase"/>
    <property type="match status" value="1"/>
</dbReference>
<keyword evidence="1" id="KW-0413">Isomerase</keyword>
<gene>
    <name evidence="2" type="ORF">CK203_110513</name>
</gene>
<dbReference type="Proteomes" id="UP000288805">
    <property type="component" value="Unassembled WGS sequence"/>
</dbReference>
<reference evidence="2 3" key="1">
    <citation type="journal article" date="2018" name="PLoS Genet.">
        <title>Population sequencing reveals clonal diversity and ancestral inbreeding in the grapevine cultivar Chardonnay.</title>
        <authorList>
            <person name="Roach M.J."/>
            <person name="Johnson D.L."/>
            <person name="Bohlmann J."/>
            <person name="van Vuuren H.J."/>
            <person name="Jones S.J."/>
            <person name="Pretorius I.S."/>
            <person name="Schmidt S.A."/>
            <person name="Borneman A.R."/>
        </authorList>
    </citation>
    <scope>NUCLEOTIDE SEQUENCE [LARGE SCALE GENOMIC DNA]</scope>
    <source>
        <strain evidence="3">cv. Chardonnay</strain>
        <tissue evidence="2">Leaf</tissue>
    </source>
</reference>
<sequence length="55" mass="5894">MGECVARELKNAKLKPLEAGSPLRIGVLATNATLTAGFYQEKLQREKAGHNLKAG</sequence>
<dbReference type="GO" id="GO:0016855">
    <property type="term" value="F:racemase and epimerase activity, acting on amino acids and derivatives"/>
    <property type="evidence" value="ECO:0007669"/>
    <property type="project" value="InterPro"/>
</dbReference>
<evidence type="ECO:0000256" key="1">
    <source>
        <dbReference type="ARBA" id="ARBA00023235"/>
    </source>
</evidence>
<accession>A0A438D5W3</accession>
<dbReference type="Gene3D" id="3.40.50.1860">
    <property type="match status" value="1"/>
</dbReference>
<dbReference type="PANTHER" id="PTHR21198:SF7">
    <property type="entry name" value="ASPARTATE-GLUTAMATE RACEMASE FAMILY"/>
    <property type="match status" value="1"/>
</dbReference>
<dbReference type="OrthoDB" id="187836at2759"/>
<name>A0A438D5W3_VITVI</name>
<dbReference type="EMBL" id="QGNW01001782">
    <property type="protein sequence ID" value="RVW30869.1"/>
    <property type="molecule type" value="Genomic_DNA"/>
</dbReference>
<protein>
    <submittedName>
        <fullName evidence="2">Uncharacterized protein</fullName>
    </submittedName>
</protein>
<evidence type="ECO:0000313" key="2">
    <source>
        <dbReference type="EMBL" id="RVW30869.1"/>
    </source>
</evidence>